<comment type="similarity">
    <text evidence="2">Belongs to the nematode receptor-like protein srd family.</text>
</comment>
<dbReference type="Proteomes" id="UP000008068">
    <property type="component" value="Unassembled WGS sequence"/>
</dbReference>
<gene>
    <name evidence="7" type="primary">Cbn-srd-40</name>
    <name evidence="7" type="ORF">CAEBREN_24857</name>
</gene>
<feature type="transmembrane region" description="Helical" evidence="6">
    <location>
        <begin position="129"/>
        <end position="153"/>
    </location>
</feature>
<feature type="transmembrane region" description="Helical" evidence="6">
    <location>
        <begin position="12"/>
        <end position="33"/>
    </location>
</feature>
<evidence type="ECO:0000313" key="8">
    <source>
        <dbReference type="Proteomes" id="UP000008068"/>
    </source>
</evidence>
<dbReference type="GO" id="GO:0016020">
    <property type="term" value="C:membrane"/>
    <property type="evidence" value="ECO:0007669"/>
    <property type="project" value="UniProtKB-SubCell"/>
</dbReference>
<keyword evidence="4 6" id="KW-1133">Transmembrane helix</keyword>
<protein>
    <submittedName>
        <fullName evidence="7">CBN-SRD-40 protein</fullName>
    </submittedName>
</protein>
<keyword evidence="8" id="KW-1185">Reference proteome</keyword>
<dbReference type="PANTHER" id="PTHR22945">
    <property type="entry name" value="SERPENTINE RECEPTOR, CLASS D DELTA"/>
    <property type="match status" value="1"/>
</dbReference>
<dbReference type="InterPro" id="IPR050920">
    <property type="entry name" value="Nematode_rcpt-like_delta"/>
</dbReference>
<evidence type="ECO:0000256" key="3">
    <source>
        <dbReference type="ARBA" id="ARBA00022692"/>
    </source>
</evidence>
<dbReference type="eggNOG" id="ENOG502TGEP">
    <property type="taxonomic scope" value="Eukaryota"/>
</dbReference>
<evidence type="ECO:0000256" key="1">
    <source>
        <dbReference type="ARBA" id="ARBA00004141"/>
    </source>
</evidence>
<reference evidence="8" key="1">
    <citation type="submission" date="2011-07" db="EMBL/GenBank/DDBJ databases">
        <authorList>
            <consortium name="Caenorhabditis brenneri Sequencing and Analysis Consortium"/>
            <person name="Wilson R.K."/>
        </authorList>
    </citation>
    <scope>NUCLEOTIDE SEQUENCE [LARGE SCALE GENOMIC DNA]</scope>
    <source>
        <strain evidence="8">PB2801</strain>
    </source>
</reference>
<feature type="transmembrane region" description="Helical" evidence="6">
    <location>
        <begin position="94"/>
        <end position="117"/>
    </location>
</feature>
<feature type="transmembrane region" description="Helical" evidence="6">
    <location>
        <begin position="45"/>
        <end position="66"/>
    </location>
</feature>
<sequence>MTTDVYRNFLDIFCPVFFILTLLTQAVLIYLIFYHSPKSLQTMKIFLGNTCIFQIILVIVACASQFRMISTSIPIELRSYGPCRYLEAWMGYSLYQMLQTSAFMSGMSILITFFFKYEVVRSIKLPRCRVIGIVLVFHVPIFISLVMEVIMVITQSLPDEVRLHYKLLNSNVEEYSIIGALSLKTLPSIINFGLISGAVVFAPFVCFFFRKNSSL</sequence>
<dbReference type="PANTHER" id="PTHR22945:SF47">
    <property type="entry name" value="SERPENTINE RECEPTOR CLASS DELTA-40"/>
    <property type="match status" value="1"/>
</dbReference>
<evidence type="ECO:0000313" key="7">
    <source>
        <dbReference type="EMBL" id="EGT40742.1"/>
    </source>
</evidence>
<proteinExistence type="inferred from homology"/>
<accession>G0MBH1</accession>
<dbReference type="InterPro" id="IPR019421">
    <property type="entry name" value="7TM_GPCR_serpentine_rcpt_Srd"/>
</dbReference>
<dbReference type="HOGENOM" id="CLU_1284286_0_0_1"/>
<dbReference type="FunCoup" id="G0MBH1">
    <property type="interactions" value="3"/>
</dbReference>
<name>G0MBH1_CAEBE</name>
<keyword evidence="3 6" id="KW-0812">Transmembrane</keyword>
<keyword evidence="5 6" id="KW-0472">Membrane</keyword>
<evidence type="ECO:0000256" key="2">
    <source>
        <dbReference type="ARBA" id="ARBA00009166"/>
    </source>
</evidence>
<feature type="transmembrane region" description="Helical" evidence="6">
    <location>
        <begin position="189"/>
        <end position="209"/>
    </location>
</feature>
<dbReference type="EMBL" id="GL379788">
    <property type="protein sequence ID" value="EGT40742.1"/>
    <property type="molecule type" value="Genomic_DNA"/>
</dbReference>
<dbReference type="OMA" id="QFRMIST"/>
<dbReference type="OrthoDB" id="5836250at2759"/>
<dbReference type="AlphaFoldDB" id="G0MBH1"/>
<organism evidence="8">
    <name type="scientific">Caenorhabditis brenneri</name>
    <name type="common">Nematode worm</name>
    <dbReference type="NCBI Taxonomy" id="135651"/>
    <lineage>
        <taxon>Eukaryota</taxon>
        <taxon>Metazoa</taxon>
        <taxon>Ecdysozoa</taxon>
        <taxon>Nematoda</taxon>
        <taxon>Chromadorea</taxon>
        <taxon>Rhabditida</taxon>
        <taxon>Rhabditina</taxon>
        <taxon>Rhabditomorpha</taxon>
        <taxon>Rhabditoidea</taxon>
        <taxon>Rhabditidae</taxon>
        <taxon>Peloderinae</taxon>
        <taxon>Caenorhabditis</taxon>
    </lineage>
</organism>
<comment type="subcellular location">
    <subcellularLocation>
        <location evidence="1">Membrane</location>
        <topology evidence="1">Multi-pass membrane protein</topology>
    </subcellularLocation>
</comment>
<evidence type="ECO:0000256" key="5">
    <source>
        <dbReference type="ARBA" id="ARBA00023136"/>
    </source>
</evidence>
<dbReference type="InParanoid" id="G0MBH1"/>
<evidence type="ECO:0000256" key="4">
    <source>
        <dbReference type="ARBA" id="ARBA00022989"/>
    </source>
</evidence>
<dbReference type="Pfam" id="PF10317">
    <property type="entry name" value="7TM_GPCR_Srd"/>
    <property type="match status" value="1"/>
</dbReference>
<evidence type="ECO:0000256" key="6">
    <source>
        <dbReference type="SAM" id="Phobius"/>
    </source>
</evidence>